<dbReference type="EMBL" id="BT140891">
    <property type="protein sequence ID" value="AFK40686.1"/>
    <property type="molecule type" value="mRNA"/>
</dbReference>
<proteinExistence type="evidence at transcript level"/>
<sequence>MYGIKYAFKLHWWKLPTYLSIDKAFKSYDKALAKNLWKRKNKGLAILIENFDGDSFLFWQGAFTLPSLVIGFLFHLFFPVISVAYVVCTFLD</sequence>
<organism evidence="2">
    <name type="scientific">Lotus japonicus</name>
    <name type="common">Lotus corniculatus var. japonicus</name>
    <dbReference type="NCBI Taxonomy" id="34305"/>
    <lineage>
        <taxon>Eukaryota</taxon>
        <taxon>Viridiplantae</taxon>
        <taxon>Streptophyta</taxon>
        <taxon>Embryophyta</taxon>
        <taxon>Tracheophyta</taxon>
        <taxon>Spermatophyta</taxon>
        <taxon>Magnoliopsida</taxon>
        <taxon>eudicotyledons</taxon>
        <taxon>Gunneridae</taxon>
        <taxon>Pentapetalae</taxon>
        <taxon>rosids</taxon>
        <taxon>fabids</taxon>
        <taxon>Fabales</taxon>
        <taxon>Fabaceae</taxon>
        <taxon>Papilionoideae</taxon>
        <taxon>50 kb inversion clade</taxon>
        <taxon>NPAAA clade</taxon>
        <taxon>Hologalegina</taxon>
        <taxon>robinioid clade</taxon>
        <taxon>Loteae</taxon>
        <taxon>Lotus</taxon>
    </lineage>
</organism>
<keyword evidence="1" id="KW-1133">Transmembrane helix</keyword>
<keyword evidence="1" id="KW-0812">Transmembrane</keyword>
<protein>
    <submittedName>
        <fullName evidence="2">Uncharacterized protein</fullName>
    </submittedName>
</protein>
<dbReference type="AlphaFoldDB" id="I3SK94"/>
<reference evidence="2" key="1">
    <citation type="submission" date="2012-05" db="EMBL/GenBank/DDBJ databases">
        <authorList>
            <person name="Krishnakumar V."/>
            <person name="Cheung F."/>
            <person name="Xiao Y."/>
            <person name="Chan A."/>
            <person name="Moskal W.A."/>
            <person name="Town C.D."/>
        </authorList>
    </citation>
    <scope>NUCLEOTIDE SEQUENCE</scope>
</reference>
<keyword evidence="1" id="KW-0472">Membrane</keyword>
<evidence type="ECO:0000313" key="2">
    <source>
        <dbReference type="EMBL" id="AFK40686.1"/>
    </source>
</evidence>
<name>I3SK94_LOTJA</name>
<feature type="transmembrane region" description="Helical" evidence="1">
    <location>
        <begin position="68"/>
        <end position="91"/>
    </location>
</feature>
<evidence type="ECO:0000256" key="1">
    <source>
        <dbReference type="SAM" id="Phobius"/>
    </source>
</evidence>
<accession>I3SK94</accession>